<dbReference type="AlphaFoldDB" id="A0AAW4XTX8"/>
<evidence type="ECO:0000313" key="2">
    <source>
        <dbReference type="Proteomes" id="UP001199260"/>
    </source>
</evidence>
<gene>
    <name evidence="1" type="ORF">LPW39_10510</name>
</gene>
<protein>
    <submittedName>
        <fullName evidence="1">Uncharacterized protein</fullName>
    </submittedName>
</protein>
<sequence length="267" mass="29972">MTDNQEFRVLFSLPPIATSASTALATVETPAPKNETGDRELDAVLWLRDCIQTANPALIANALEAFKTIKTPAKDLERRYSDYLMRASGGNPLAAVFGGFNFANLEDLAQSSVKKKARQDEALARFGSEKALFELTPAEKLCKQALRGLKREKDWGVYDLEEAAARFAKRSELVPHTLADCLYEQDYWDSLYWLRNVFSIYTSDADPAGRAHDDYCFAMLAKIPPRSKEEALQVYQHLEDKDGLDRNESPDILRNLITGGWSAEDIK</sequence>
<proteinExistence type="predicted"/>
<dbReference type="RefSeq" id="WP_230774356.1">
    <property type="nucleotide sequence ID" value="NZ_JAJNCT010000010.1"/>
</dbReference>
<reference evidence="1 2" key="1">
    <citation type="submission" date="2021-11" db="EMBL/GenBank/DDBJ databases">
        <title>Genome sequence.</title>
        <authorList>
            <person name="Sun Q."/>
        </authorList>
    </citation>
    <scope>NUCLEOTIDE SEQUENCE [LARGE SCALE GENOMIC DNA]</scope>
    <source>
        <strain evidence="1 2">KCTC 12005</strain>
    </source>
</reference>
<evidence type="ECO:0000313" key="1">
    <source>
        <dbReference type="EMBL" id="MCD2165567.1"/>
    </source>
</evidence>
<accession>A0AAW4XTX8</accession>
<comment type="caution">
    <text evidence="1">The sequence shown here is derived from an EMBL/GenBank/DDBJ whole genome shotgun (WGS) entry which is preliminary data.</text>
</comment>
<name>A0AAW4XTX8_9BURK</name>
<organism evidence="1 2">
    <name type="scientific">Comamonas koreensis</name>
    <dbReference type="NCBI Taxonomy" id="160825"/>
    <lineage>
        <taxon>Bacteria</taxon>
        <taxon>Pseudomonadati</taxon>
        <taxon>Pseudomonadota</taxon>
        <taxon>Betaproteobacteria</taxon>
        <taxon>Burkholderiales</taxon>
        <taxon>Comamonadaceae</taxon>
        <taxon>Comamonas</taxon>
    </lineage>
</organism>
<dbReference type="Proteomes" id="UP001199260">
    <property type="component" value="Unassembled WGS sequence"/>
</dbReference>
<keyword evidence="2" id="KW-1185">Reference proteome</keyword>
<dbReference type="EMBL" id="JAJNCT010000010">
    <property type="protein sequence ID" value="MCD2165567.1"/>
    <property type="molecule type" value="Genomic_DNA"/>
</dbReference>